<dbReference type="Proteomes" id="UP000287651">
    <property type="component" value="Unassembled WGS sequence"/>
</dbReference>
<reference evidence="1 2" key="1">
    <citation type="journal article" date="2014" name="Agronomy (Basel)">
        <title>A Draft Genome Sequence for Ensete ventricosum, the Drought-Tolerant Tree Against Hunger.</title>
        <authorList>
            <person name="Harrison J."/>
            <person name="Moore K.A."/>
            <person name="Paszkiewicz K."/>
            <person name="Jones T."/>
            <person name="Grant M."/>
            <person name="Ambacheew D."/>
            <person name="Muzemil S."/>
            <person name="Studholme D.J."/>
        </authorList>
    </citation>
    <scope>NUCLEOTIDE SEQUENCE [LARGE SCALE GENOMIC DNA]</scope>
</reference>
<name>A0A427B141_ENSVE</name>
<protein>
    <submittedName>
        <fullName evidence="1">Uncharacterized protein</fullName>
    </submittedName>
</protein>
<comment type="caution">
    <text evidence="1">The sequence shown here is derived from an EMBL/GenBank/DDBJ whole genome shotgun (WGS) entry which is preliminary data.</text>
</comment>
<gene>
    <name evidence="1" type="ORF">B296_00001043</name>
</gene>
<organism evidence="1 2">
    <name type="scientific">Ensete ventricosum</name>
    <name type="common">Abyssinian banana</name>
    <name type="synonym">Musa ensete</name>
    <dbReference type="NCBI Taxonomy" id="4639"/>
    <lineage>
        <taxon>Eukaryota</taxon>
        <taxon>Viridiplantae</taxon>
        <taxon>Streptophyta</taxon>
        <taxon>Embryophyta</taxon>
        <taxon>Tracheophyta</taxon>
        <taxon>Spermatophyta</taxon>
        <taxon>Magnoliopsida</taxon>
        <taxon>Liliopsida</taxon>
        <taxon>Zingiberales</taxon>
        <taxon>Musaceae</taxon>
        <taxon>Ensete</taxon>
    </lineage>
</organism>
<dbReference type="AlphaFoldDB" id="A0A427B141"/>
<dbReference type="Pfam" id="PF05212">
    <property type="entry name" value="DUF707"/>
    <property type="match status" value="1"/>
</dbReference>
<evidence type="ECO:0000313" key="2">
    <source>
        <dbReference type="Proteomes" id="UP000287651"/>
    </source>
</evidence>
<dbReference type="InterPro" id="IPR007877">
    <property type="entry name" value="DUF707"/>
</dbReference>
<dbReference type="PANTHER" id="PTHR31210:SF38">
    <property type="entry name" value="LYSINE KETOGLUTARATE REDUCTASE TRANS-SPLICING RELATED 1"/>
    <property type="match status" value="1"/>
</dbReference>
<dbReference type="PANTHER" id="PTHR31210">
    <property type="entry name" value="OS06G0731900 PROTEIN"/>
    <property type="match status" value="1"/>
</dbReference>
<evidence type="ECO:0000313" key="1">
    <source>
        <dbReference type="EMBL" id="RRT82107.1"/>
    </source>
</evidence>
<dbReference type="EMBL" id="AMZH03000761">
    <property type="protein sequence ID" value="RRT82107.1"/>
    <property type="molecule type" value="Genomic_DNA"/>
</dbReference>
<proteinExistence type="predicted"/>
<accession>A0A427B141</accession>
<sequence length="105" mass="12410">MRSVCSLNFSPALVPFYLLLEPDYWIQTNPLNRFVEIMATVFSRDAWRCVWHMIQVRVVHPFCFMPCAVRERCRKEWAMFQTRLSDAEKAYYLSMGIPPPNSTVT</sequence>